<dbReference type="PANTHER" id="PTHR12697:SF5">
    <property type="entry name" value="DEOXYHYPUSINE HYDROXYLASE"/>
    <property type="match status" value="1"/>
</dbReference>
<sequence>MHMKKRSQFCSHGYAKLLLLLVLLSSICAGCLGQDPLKTRAEKLVGSLGDEDKEVASASTNALIDIGEPAVSSLIEALKDENPQVRSYAALALGEIRDKKAVEPLMEILDDPSPEVRRNAAYSLGEIGDIKAVEPLIELLKDEDVEVVRFTVVALGLLKDPRATEPICEVMDRDDARTQHEGNPDIRHQAVYALEEIGDPACTDTLLDLLGDKELGRSAANTLGNFKSEDVFEKVAKKLRNSNPTVRINAIAVFESNRDPAAVPLLIKMLNDEVPEVRKEAIRSLSSFEEPEQVAMSEQLMINALGDSKSEVQEEAARSLGRLGSREAIPSLEGLLQSKNKNLQNAAITALGDIGDPEAVDVLIATLADKDWLVRENIVNSLVEIGDSRAIEPLISLLEDESYRVRKSAAEGLGKFGDRKAVEPLLKALETEREQEVRVSEVRALGILGGQQAVEGLNRISMDPDEYGFVRTVAEESLEKLRRGETGNNSSPF</sequence>
<evidence type="ECO:0000256" key="1">
    <source>
        <dbReference type="ARBA" id="ARBA00045876"/>
    </source>
</evidence>
<organism evidence="2 3">
    <name type="scientific">Methanosarcina barkeri 3</name>
    <dbReference type="NCBI Taxonomy" id="1434107"/>
    <lineage>
        <taxon>Archaea</taxon>
        <taxon>Methanobacteriati</taxon>
        <taxon>Methanobacteriota</taxon>
        <taxon>Stenosarchaea group</taxon>
        <taxon>Methanomicrobia</taxon>
        <taxon>Methanosarcinales</taxon>
        <taxon>Methanosarcinaceae</taxon>
        <taxon>Methanosarcina</taxon>
    </lineage>
</organism>
<dbReference type="AlphaFoldDB" id="A0A0E3WZ65"/>
<name>A0A0E3WZ65_METBA</name>
<dbReference type="PROSITE" id="PS50077">
    <property type="entry name" value="HEAT_REPEAT"/>
    <property type="match status" value="3"/>
</dbReference>
<dbReference type="PATRIC" id="fig|1434107.4.peg.3219"/>
<keyword evidence="2" id="KW-0456">Lyase</keyword>
<dbReference type="Proteomes" id="UP000033066">
    <property type="component" value="Chromosome"/>
</dbReference>
<dbReference type="GO" id="GO:0016491">
    <property type="term" value="F:oxidoreductase activity"/>
    <property type="evidence" value="ECO:0007669"/>
    <property type="project" value="TreeGrafter"/>
</dbReference>
<dbReference type="HOGENOM" id="CLU_028098_0_0_2"/>
<dbReference type="STRING" id="1434107.MSBR3_2531"/>
<dbReference type="InterPro" id="IPR011989">
    <property type="entry name" value="ARM-like"/>
</dbReference>
<dbReference type="Pfam" id="PF03130">
    <property type="entry name" value="HEAT_PBS"/>
    <property type="match status" value="2"/>
</dbReference>
<evidence type="ECO:0000313" key="2">
    <source>
        <dbReference type="EMBL" id="AKB83109.1"/>
    </source>
</evidence>
<protein>
    <submittedName>
        <fullName evidence="2">Phycocyanin alpha phycocyanobilin lyase</fullName>
    </submittedName>
</protein>
<dbReference type="SMART" id="SM00185">
    <property type="entry name" value="ARM"/>
    <property type="match status" value="3"/>
</dbReference>
<accession>A0A0E3WZ65</accession>
<comment type="function">
    <text evidence="1">Catalyzes the hydroxylation of the N(6)-(4-aminobutyl)-L-lysine intermediate produced by deoxyhypusine synthase/DHPS on a critical lysine of the eukaryotic translation initiation factor 5A/eIF-5A. This is the second step of the post-translational modification of that lysine into an unusual amino acid residue named hypusine. Hypusination is unique to mature eIF-5A factor and is essential for its function.</text>
</comment>
<dbReference type="KEGG" id="mbak:MSBR3_2531"/>
<dbReference type="InterPro" id="IPR021133">
    <property type="entry name" value="HEAT_type_2"/>
</dbReference>
<keyword evidence="3" id="KW-1185">Reference proteome</keyword>
<dbReference type="SMART" id="SM00567">
    <property type="entry name" value="EZ_HEAT"/>
    <property type="match status" value="12"/>
</dbReference>
<dbReference type="InterPro" id="IPR016024">
    <property type="entry name" value="ARM-type_fold"/>
</dbReference>
<proteinExistence type="predicted"/>
<dbReference type="Gene3D" id="1.25.10.10">
    <property type="entry name" value="Leucine-rich Repeat Variant"/>
    <property type="match status" value="3"/>
</dbReference>
<dbReference type="Pfam" id="PF13646">
    <property type="entry name" value="HEAT_2"/>
    <property type="match status" value="3"/>
</dbReference>
<dbReference type="OrthoDB" id="142930at2157"/>
<dbReference type="InterPro" id="IPR004155">
    <property type="entry name" value="PBS_lyase_HEAT"/>
</dbReference>
<dbReference type="EMBL" id="CP009517">
    <property type="protein sequence ID" value="AKB83109.1"/>
    <property type="molecule type" value="Genomic_DNA"/>
</dbReference>
<reference evidence="2" key="1">
    <citation type="submission" date="2014-07" db="EMBL/GenBank/DDBJ databases">
        <title>Methanogenic archaea and the global carbon cycle.</title>
        <authorList>
            <person name="Henriksen J.R."/>
            <person name="Luke J."/>
            <person name="Reinhart S."/>
            <person name="Benedict M.N."/>
            <person name="Youngblut N.D."/>
            <person name="Metcalf M.E."/>
            <person name="Whitaker R.J."/>
            <person name="Metcalf W.W."/>
        </authorList>
    </citation>
    <scope>NUCLEOTIDE SEQUENCE [LARGE SCALE GENOMIC DNA]</scope>
    <source>
        <strain evidence="2">3</strain>
    </source>
</reference>
<dbReference type="GeneID" id="24790145"/>
<dbReference type="RefSeq" id="WP_048108796.1">
    <property type="nucleotide sequence ID" value="NZ_CP009517.1"/>
</dbReference>
<dbReference type="PANTHER" id="PTHR12697">
    <property type="entry name" value="PBS LYASE HEAT-LIKE PROTEIN"/>
    <property type="match status" value="1"/>
</dbReference>
<dbReference type="SUPFAM" id="SSF48371">
    <property type="entry name" value="ARM repeat"/>
    <property type="match status" value="1"/>
</dbReference>
<dbReference type="GO" id="GO:0016829">
    <property type="term" value="F:lyase activity"/>
    <property type="evidence" value="ECO:0007669"/>
    <property type="project" value="UniProtKB-KW"/>
</dbReference>
<gene>
    <name evidence="2" type="ORF">MSBR3_2531</name>
</gene>
<dbReference type="InterPro" id="IPR000225">
    <property type="entry name" value="Armadillo"/>
</dbReference>
<evidence type="ECO:0000313" key="3">
    <source>
        <dbReference type="Proteomes" id="UP000033066"/>
    </source>
</evidence>